<name>A0A6C0I4I6_9ZZZZ</name>
<protein>
    <submittedName>
        <fullName evidence="1">Uncharacterized protein</fullName>
    </submittedName>
</protein>
<dbReference type="EMBL" id="MN740098">
    <property type="protein sequence ID" value="QHT87702.1"/>
    <property type="molecule type" value="Genomic_DNA"/>
</dbReference>
<sequence length="70" mass="8568">MENSANYLLIDIKQEYRHLEMQIKMMYGKQKITFQRIWEITCLNDELENNKGRIQAIYVWIQMTMLVKLI</sequence>
<evidence type="ECO:0000313" key="1">
    <source>
        <dbReference type="EMBL" id="QHT87702.1"/>
    </source>
</evidence>
<reference evidence="1" key="1">
    <citation type="journal article" date="2020" name="Nature">
        <title>Giant virus diversity and host interactions through global metagenomics.</title>
        <authorList>
            <person name="Schulz F."/>
            <person name="Roux S."/>
            <person name="Paez-Espino D."/>
            <person name="Jungbluth S."/>
            <person name="Walsh D.A."/>
            <person name="Denef V.J."/>
            <person name="McMahon K.D."/>
            <person name="Konstantinidis K.T."/>
            <person name="Eloe-Fadrosh E.A."/>
            <person name="Kyrpides N.C."/>
            <person name="Woyke T."/>
        </authorList>
    </citation>
    <scope>NUCLEOTIDE SEQUENCE</scope>
    <source>
        <strain evidence="1">GVMAG-M-3300023184-190</strain>
    </source>
</reference>
<accession>A0A6C0I4I6</accession>
<organism evidence="1">
    <name type="scientific">viral metagenome</name>
    <dbReference type="NCBI Taxonomy" id="1070528"/>
    <lineage>
        <taxon>unclassified sequences</taxon>
        <taxon>metagenomes</taxon>
        <taxon>organismal metagenomes</taxon>
    </lineage>
</organism>
<dbReference type="AlphaFoldDB" id="A0A6C0I4I6"/>
<proteinExistence type="predicted"/>